<sequence>MVRTQPELEPVAPPARVDGPVRNKENGMVLAARDRDHASSGSERGCAERGHERRLSDDIFVQSRPALAHRVEPPGVDVALVVHRKRMVASAPE</sequence>
<name>L8WFJ3_THACA</name>
<dbReference type="AlphaFoldDB" id="L8WFJ3"/>
<comment type="caution">
    <text evidence="2">The sequence shown here is derived from an EMBL/GenBank/DDBJ whole genome shotgun (WGS) entry which is preliminary data.</text>
</comment>
<proteinExistence type="predicted"/>
<dbReference type="EMBL" id="AFRT01006146">
    <property type="protein sequence ID" value="ELU35553.1"/>
    <property type="molecule type" value="Genomic_DNA"/>
</dbReference>
<reference evidence="2 3" key="1">
    <citation type="journal article" date="2013" name="Nat. Commun.">
        <title>The evolution and pathogenic mechanisms of the rice sheath blight pathogen.</title>
        <authorList>
            <person name="Zheng A."/>
            <person name="Lin R."/>
            <person name="Xu L."/>
            <person name="Qin P."/>
            <person name="Tang C."/>
            <person name="Ai P."/>
            <person name="Zhang D."/>
            <person name="Liu Y."/>
            <person name="Sun Z."/>
            <person name="Feng H."/>
            <person name="Wang Y."/>
            <person name="Chen Y."/>
            <person name="Liang X."/>
            <person name="Fu R."/>
            <person name="Li Q."/>
            <person name="Zhang J."/>
            <person name="Yu X."/>
            <person name="Xie Z."/>
            <person name="Ding L."/>
            <person name="Guan P."/>
            <person name="Tang J."/>
            <person name="Liang Y."/>
            <person name="Wang S."/>
            <person name="Deng Q."/>
            <person name="Li S."/>
            <person name="Zhu J."/>
            <person name="Wang L."/>
            <person name="Liu H."/>
            <person name="Li P."/>
        </authorList>
    </citation>
    <scope>NUCLEOTIDE SEQUENCE [LARGE SCALE GENOMIC DNA]</scope>
    <source>
        <strain evidence="3">AG-1 IA</strain>
    </source>
</reference>
<organism evidence="2 3">
    <name type="scientific">Thanatephorus cucumeris (strain AG1-IA)</name>
    <name type="common">Rice sheath blight fungus</name>
    <name type="synonym">Rhizoctonia solani</name>
    <dbReference type="NCBI Taxonomy" id="983506"/>
    <lineage>
        <taxon>Eukaryota</taxon>
        <taxon>Fungi</taxon>
        <taxon>Dikarya</taxon>
        <taxon>Basidiomycota</taxon>
        <taxon>Agaricomycotina</taxon>
        <taxon>Agaricomycetes</taxon>
        <taxon>Cantharellales</taxon>
        <taxon>Ceratobasidiaceae</taxon>
        <taxon>Rhizoctonia</taxon>
        <taxon>Rhizoctonia solani AG-1</taxon>
    </lineage>
</organism>
<evidence type="ECO:0000313" key="2">
    <source>
        <dbReference type="EMBL" id="ELU35553.1"/>
    </source>
</evidence>
<dbReference type="HOGENOM" id="CLU_2401175_0_0_1"/>
<evidence type="ECO:0000313" key="3">
    <source>
        <dbReference type="Proteomes" id="UP000011668"/>
    </source>
</evidence>
<evidence type="ECO:0000256" key="1">
    <source>
        <dbReference type="SAM" id="MobiDB-lite"/>
    </source>
</evidence>
<keyword evidence="3" id="KW-1185">Reference proteome</keyword>
<protein>
    <submittedName>
        <fullName evidence="2">Uncharacterized protein</fullName>
    </submittedName>
</protein>
<feature type="region of interest" description="Disordered" evidence="1">
    <location>
        <begin position="1"/>
        <end position="57"/>
    </location>
</feature>
<dbReference type="Proteomes" id="UP000011668">
    <property type="component" value="Unassembled WGS sequence"/>
</dbReference>
<accession>L8WFJ3</accession>
<gene>
    <name evidence="2" type="ORF">AG1IA_10417</name>
</gene>
<feature type="compositionally biased region" description="Basic and acidic residues" evidence="1">
    <location>
        <begin position="45"/>
        <end position="57"/>
    </location>
</feature>